<dbReference type="Proteomes" id="UP001595851">
    <property type="component" value="Unassembled WGS sequence"/>
</dbReference>
<dbReference type="Pfam" id="PF22075">
    <property type="entry name" value="DUF6939"/>
    <property type="match status" value="1"/>
</dbReference>
<organism evidence="1 2">
    <name type="scientific">Nonomuraea purpurea</name>
    <dbReference type="NCBI Taxonomy" id="1849276"/>
    <lineage>
        <taxon>Bacteria</taxon>
        <taxon>Bacillati</taxon>
        <taxon>Actinomycetota</taxon>
        <taxon>Actinomycetes</taxon>
        <taxon>Streptosporangiales</taxon>
        <taxon>Streptosporangiaceae</taxon>
        <taxon>Nonomuraea</taxon>
    </lineage>
</organism>
<accession>A0ABV8GKG5</accession>
<gene>
    <name evidence="1" type="ORF">ACFOY2_44360</name>
</gene>
<dbReference type="EMBL" id="JBHSBI010000033">
    <property type="protein sequence ID" value="MFC4014323.1"/>
    <property type="molecule type" value="Genomic_DNA"/>
</dbReference>
<sequence length="197" mass="22286">MSVHVANRRRTTLHRDFPDALILDVTSRAAEPWIRLSPFYPHGGIPVPGHPDRTSRSVEGVWQALKVFATEQEDFTKLDITTMKGIKRTVRRLGLPLGHRLDGRLLGYEEARRVLYLPTYRWMLDHRTLELIDELRELSNHRTVVLLDYTTNADVTNLSTPLSHAALISAGDRLLAAVRRAGPGRGRAGSDGPDRRR</sequence>
<protein>
    <submittedName>
        <fullName evidence="1">DUF6939 family protein</fullName>
    </submittedName>
</protein>
<comment type="caution">
    <text evidence="1">The sequence shown here is derived from an EMBL/GenBank/DDBJ whole genome shotgun (WGS) entry which is preliminary data.</text>
</comment>
<reference evidence="2" key="1">
    <citation type="journal article" date="2019" name="Int. J. Syst. Evol. Microbiol.">
        <title>The Global Catalogue of Microorganisms (GCM) 10K type strain sequencing project: providing services to taxonomists for standard genome sequencing and annotation.</title>
        <authorList>
            <consortium name="The Broad Institute Genomics Platform"/>
            <consortium name="The Broad Institute Genome Sequencing Center for Infectious Disease"/>
            <person name="Wu L."/>
            <person name="Ma J."/>
        </authorList>
    </citation>
    <scope>NUCLEOTIDE SEQUENCE [LARGE SCALE GENOMIC DNA]</scope>
    <source>
        <strain evidence="2">TBRC 1276</strain>
    </source>
</reference>
<keyword evidence="2" id="KW-1185">Reference proteome</keyword>
<dbReference type="InterPro" id="IPR054219">
    <property type="entry name" value="DUF6939"/>
</dbReference>
<evidence type="ECO:0000313" key="2">
    <source>
        <dbReference type="Proteomes" id="UP001595851"/>
    </source>
</evidence>
<proteinExistence type="predicted"/>
<evidence type="ECO:0000313" key="1">
    <source>
        <dbReference type="EMBL" id="MFC4014323.1"/>
    </source>
</evidence>
<name>A0ABV8GKG5_9ACTN</name>
<dbReference type="RefSeq" id="WP_379534168.1">
    <property type="nucleotide sequence ID" value="NZ_JBHSBI010000033.1"/>
</dbReference>